<dbReference type="Gramene" id="ONI17867">
    <property type="protein sequence ID" value="ONI17867"/>
    <property type="gene ID" value="PRUPE_3G183800"/>
</dbReference>
<keyword evidence="5 9" id="KW-0732">Signal</keyword>
<evidence type="ECO:0000256" key="2">
    <source>
        <dbReference type="ARBA" id="ARBA00004370"/>
    </source>
</evidence>
<dbReference type="Pfam" id="PF13855">
    <property type="entry name" value="LRR_8"/>
    <property type="match status" value="1"/>
</dbReference>
<organism evidence="11 12">
    <name type="scientific">Prunus persica</name>
    <name type="common">Peach</name>
    <name type="synonym">Amygdalus persica</name>
    <dbReference type="NCBI Taxonomy" id="3760"/>
    <lineage>
        <taxon>Eukaryota</taxon>
        <taxon>Viridiplantae</taxon>
        <taxon>Streptophyta</taxon>
        <taxon>Embryophyta</taxon>
        <taxon>Tracheophyta</taxon>
        <taxon>Spermatophyta</taxon>
        <taxon>Magnoliopsida</taxon>
        <taxon>eudicotyledons</taxon>
        <taxon>Gunneridae</taxon>
        <taxon>Pentapetalae</taxon>
        <taxon>rosids</taxon>
        <taxon>fabids</taxon>
        <taxon>Rosales</taxon>
        <taxon>Rosaceae</taxon>
        <taxon>Amygdaloideae</taxon>
        <taxon>Amygdaleae</taxon>
        <taxon>Prunus</taxon>
    </lineage>
</organism>
<dbReference type="FunFam" id="3.80.10.10:FF:000400">
    <property type="entry name" value="Nuclear pore complex protein NUP107"/>
    <property type="match status" value="1"/>
</dbReference>
<evidence type="ECO:0000256" key="5">
    <source>
        <dbReference type="ARBA" id="ARBA00022729"/>
    </source>
</evidence>
<feature type="chain" id="PRO_5012445349" description="Leucine-rich repeat-containing N-terminal plant-type domain-containing protein" evidence="9">
    <location>
        <begin position="32"/>
        <end position="419"/>
    </location>
</feature>
<dbReference type="Gene3D" id="3.80.10.10">
    <property type="entry name" value="Ribonuclease Inhibitor"/>
    <property type="match status" value="4"/>
</dbReference>
<dbReference type="SMR" id="A0A251Q1Z0"/>
<evidence type="ECO:0000256" key="3">
    <source>
        <dbReference type="ARBA" id="ARBA00022512"/>
    </source>
</evidence>
<keyword evidence="7" id="KW-0472">Membrane</keyword>
<dbReference type="PRINTS" id="PR00019">
    <property type="entry name" value="LEURICHRPT"/>
</dbReference>
<proteinExistence type="inferred from homology"/>
<evidence type="ECO:0000256" key="9">
    <source>
        <dbReference type="SAM" id="SignalP"/>
    </source>
</evidence>
<dbReference type="InterPro" id="IPR032675">
    <property type="entry name" value="LRR_dom_sf"/>
</dbReference>
<keyword evidence="3" id="KW-0964">Secreted</keyword>
<dbReference type="InterPro" id="IPR001611">
    <property type="entry name" value="Leu-rich_rpt"/>
</dbReference>
<dbReference type="PANTHER" id="PTHR48009">
    <property type="entry name" value="LEUCINE-RICH REPEAT (LRR) FAMILY PROTEIN"/>
    <property type="match status" value="1"/>
</dbReference>
<keyword evidence="4" id="KW-0433">Leucine-rich repeat</keyword>
<dbReference type="EMBL" id="CM007653">
    <property type="protein sequence ID" value="ONI17867.1"/>
    <property type="molecule type" value="Genomic_DNA"/>
</dbReference>
<keyword evidence="3" id="KW-0134">Cell wall</keyword>
<dbReference type="PANTHER" id="PTHR48009:SF1">
    <property type="entry name" value="LEUCINE-RICH REPEAT (LRR) FAMILY PROTEIN"/>
    <property type="match status" value="1"/>
</dbReference>
<dbReference type="eggNOG" id="KOG0619">
    <property type="taxonomic scope" value="Eukaryota"/>
</dbReference>
<evidence type="ECO:0000313" key="11">
    <source>
        <dbReference type="EMBL" id="ONI17867.1"/>
    </source>
</evidence>
<dbReference type="Proteomes" id="UP000006882">
    <property type="component" value="Chromosome G3"/>
</dbReference>
<evidence type="ECO:0000256" key="8">
    <source>
        <dbReference type="ARBA" id="ARBA00038043"/>
    </source>
</evidence>
<protein>
    <recommendedName>
        <fullName evidence="10">Leucine-rich repeat-containing N-terminal plant-type domain-containing protein</fullName>
    </recommendedName>
</protein>
<comment type="similarity">
    <text evidence="8">Belongs to the polygalacturonase-inhibiting protein family.</text>
</comment>
<evidence type="ECO:0000256" key="6">
    <source>
        <dbReference type="ARBA" id="ARBA00022737"/>
    </source>
</evidence>
<dbReference type="AlphaFoldDB" id="A0A251Q1Z0"/>
<dbReference type="OrthoDB" id="676979at2759"/>
<reference evidence="11 12" key="1">
    <citation type="journal article" date="2013" name="Nat. Genet.">
        <title>The high-quality draft genome of peach (Prunus persica) identifies unique patterns of genetic diversity, domestication and genome evolution.</title>
        <authorList>
            <consortium name="International Peach Genome Initiative"/>
            <person name="Verde I."/>
            <person name="Abbott A.G."/>
            <person name="Scalabrin S."/>
            <person name="Jung S."/>
            <person name="Shu S."/>
            <person name="Marroni F."/>
            <person name="Zhebentyayeva T."/>
            <person name="Dettori M.T."/>
            <person name="Grimwood J."/>
            <person name="Cattonaro F."/>
            <person name="Zuccolo A."/>
            <person name="Rossini L."/>
            <person name="Jenkins J."/>
            <person name="Vendramin E."/>
            <person name="Meisel L.A."/>
            <person name="Decroocq V."/>
            <person name="Sosinski B."/>
            <person name="Prochnik S."/>
            <person name="Mitros T."/>
            <person name="Policriti A."/>
            <person name="Cipriani G."/>
            <person name="Dondini L."/>
            <person name="Ficklin S."/>
            <person name="Goodstein D.M."/>
            <person name="Xuan P."/>
            <person name="Del Fabbro C."/>
            <person name="Aramini V."/>
            <person name="Copetti D."/>
            <person name="Gonzalez S."/>
            <person name="Horner D.S."/>
            <person name="Falchi R."/>
            <person name="Lucas S."/>
            <person name="Mica E."/>
            <person name="Maldonado J."/>
            <person name="Lazzari B."/>
            <person name="Bielenberg D."/>
            <person name="Pirona R."/>
            <person name="Miculan M."/>
            <person name="Barakat A."/>
            <person name="Testolin R."/>
            <person name="Stella A."/>
            <person name="Tartarini S."/>
            <person name="Tonutti P."/>
            <person name="Arus P."/>
            <person name="Orellana A."/>
            <person name="Wells C."/>
            <person name="Main D."/>
            <person name="Vizzotto G."/>
            <person name="Silva H."/>
            <person name="Salamini F."/>
            <person name="Schmutz J."/>
            <person name="Morgante M."/>
            <person name="Rokhsar D.S."/>
        </authorList>
    </citation>
    <scope>NUCLEOTIDE SEQUENCE [LARGE SCALE GENOMIC DNA]</scope>
    <source>
        <strain evidence="12">cv. Nemared</strain>
    </source>
</reference>
<accession>A0A251Q1Z0</accession>
<dbReference type="STRING" id="3760.A0A251Q1Z0"/>
<dbReference type="GO" id="GO:0016020">
    <property type="term" value="C:membrane"/>
    <property type="evidence" value="ECO:0007669"/>
    <property type="project" value="UniProtKB-SubCell"/>
</dbReference>
<dbReference type="InterPro" id="IPR013210">
    <property type="entry name" value="LRR_N_plant-typ"/>
</dbReference>
<evidence type="ECO:0000313" key="12">
    <source>
        <dbReference type="Proteomes" id="UP000006882"/>
    </source>
</evidence>
<dbReference type="Pfam" id="PF00560">
    <property type="entry name" value="LRR_1"/>
    <property type="match status" value="1"/>
</dbReference>
<feature type="domain" description="Leucine-rich repeat-containing N-terminal plant-type" evidence="10">
    <location>
        <begin position="41"/>
        <end position="84"/>
    </location>
</feature>
<dbReference type="Pfam" id="PF08263">
    <property type="entry name" value="LRRNT_2"/>
    <property type="match status" value="1"/>
</dbReference>
<evidence type="ECO:0000256" key="4">
    <source>
        <dbReference type="ARBA" id="ARBA00022614"/>
    </source>
</evidence>
<evidence type="ECO:0000256" key="1">
    <source>
        <dbReference type="ARBA" id="ARBA00004191"/>
    </source>
</evidence>
<evidence type="ECO:0000256" key="7">
    <source>
        <dbReference type="ARBA" id="ARBA00023136"/>
    </source>
</evidence>
<keyword evidence="12" id="KW-1185">Reference proteome</keyword>
<comment type="subcellular location">
    <subcellularLocation>
        <location evidence="2">Membrane</location>
    </subcellularLocation>
    <subcellularLocation>
        <location evidence="1">Secreted</location>
        <location evidence="1">Cell wall</location>
    </subcellularLocation>
</comment>
<evidence type="ECO:0000259" key="10">
    <source>
        <dbReference type="Pfam" id="PF08263"/>
    </source>
</evidence>
<dbReference type="InterPro" id="IPR053213">
    <property type="entry name" value="RLP29"/>
</dbReference>
<dbReference type="PROSITE" id="PS51450">
    <property type="entry name" value="LRR"/>
    <property type="match status" value="1"/>
</dbReference>
<feature type="signal peptide" evidence="9">
    <location>
        <begin position="1"/>
        <end position="31"/>
    </location>
</feature>
<name>A0A251Q1Z0_PRUPE</name>
<dbReference type="SUPFAM" id="SSF52058">
    <property type="entry name" value="L domain-like"/>
    <property type="match status" value="1"/>
</dbReference>
<gene>
    <name evidence="11" type="ORF">PRUPE_3G183800</name>
</gene>
<keyword evidence="6" id="KW-0677">Repeat</keyword>
<sequence>MAAKQHAHSSLPLPLLLLLLLLLNLTPPSHQQQNQKISTVDLHALTAIKNSLTDVPFRGATAFFSTWDFAAPDPCSTFSGVTCTSGRVTTLTLGTGLSDSPGLAGSLPPSLADLTELTQLILFPGIVTGPIPFQLGRLANLRVISLTNNRLTGPIPQTISLLSNLHTLDLSYNRLTGSIPSGLTRLPALKVLILASNSLSGELPHDVLSQLLHLDLKRNKLTGPLPPSLPTTLRYLSFSENEMSGPIGSLFDSLADVVHLDLGMNRLSGPLPQTLFRTTLQSLLLQRNNLSGWVPPVESQPPSYGEGSIVDLSHNSITGELSPILAGVESLFLNNNRLIGNVPREYVKSVYVGTTRTLYLQHNYLSGFHVEPGSMLPDTVSLCLSYNCMVPQVGMEACPASAGTELSRPASQCSVFTYG</sequence>